<dbReference type="PANTHER" id="PTHR43003:SF5">
    <property type="entry name" value="DNA-3-METHYLADENINE GLYCOSYLASE"/>
    <property type="match status" value="1"/>
</dbReference>
<dbReference type="GeneID" id="19107619"/>
<dbReference type="PANTHER" id="PTHR43003">
    <property type="entry name" value="DNA-3-METHYLADENINE GLYCOSYLASE"/>
    <property type="match status" value="1"/>
</dbReference>
<dbReference type="OMA" id="VEMFAMF"/>
<dbReference type="KEGG" id="bcom:BAUCODRAFT_121565"/>
<dbReference type="FunFam" id="1.10.340.30:FF:000004">
    <property type="entry name" value="DNA-3-methyladenine glycosylase II"/>
    <property type="match status" value="1"/>
</dbReference>
<feature type="domain" description="HhH-GPD" evidence="5">
    <location>
        <begin position="117"/>
        <end position="287"/>
    </location>
</feature>
<dbReference type="GO" id="GO:0006307">
    <property type="term" value="P:DNA alkylation repair"/>
    <property type="evidence" value="ECO:0007669"/>
    <property type="project" value="TreeGrafter"/>
</dbReference>
<dbReference type="GO" id="GO:0032131">
    <property type="term" value="F:alkylated DNA binding"/>
    <property type="evidence" value="ECO:0007669"/>
    <property type="project" value="TreeGrafter"/>
</dbReference>
<sequence length="297" mass="32308">MTSNSVLRPTYSSGDIDDATPLPDNRPAEPHTTNATLVTPRGTQVQPNYSNFEESSSQPAASSLTTARSLLDEAVAHLLAVDSGLGPVIDQHHCHVFSPSGLAESIDPFRSLASGIMAQQVSGAAAKSIKNKFVALFPPESCPSGFPSPALVAETGIPRLREAGLSQRKAEYIQGLAAKFTNGELTIPMLMNGSDEEVMEKLVAVRGLGIWSVEMFMCFGLKRMDVFSTGDLGVQRGMAAYKGRDVAKLKAKGGKWKYMSEKEMLEVAEPFRPYRSLFMWYMWRIEDVDVAAIQDNA</sequence>
<dbReference type="Proteomes" id="UP000011761">
    <property type="component" value="Unassembled WGS sequence"/>
</dbReference>
<dbReference type="InterPro" id="IPR051912">
    <property type="entry name" value="Alkylbase_DNA_Glycosylase/TA"/>
</dbReference>
<dbReference type="InterPro" id="IPR003265">
    <property type="entry name" value="HhH-GPD_domain"/>
</dbReference>
<feature type="compositionally biased region" description="Polar residues" evidence="4">
    <location>
        <begin position="31"/>
        <end position="43"/>
    </location>
</feature>
<dbReference type="Gene3D" id="1.10.340.30">
    <property type="entry name" value="Hypothetical protein, domain 2"/>
    <property type="match status" value="1"/>
</dbReference>
<keyword evidence="7" id="KW-1185">Reference proteome</keyword>
<dbReference type="EMBL" id="KB445554">
    <property type="protein sequence ID" value="EMC97051.1"/>
    <property type="molecule type" value="Genomic_DNA"/>
</dbReference>
<protein>
    <recommendedName>
        <fullName evidence="5">HhH-GPD domain-containing protein</fullName>
    </recommendedName>
</protein>
<dbReference type="CDD" id="cd00056">
    <property type="entry name" value="ENDO3c"/>
    <property type="match status" value="1"/>
</dbReference>
<dbReference type="Gene3D" id="1.10.1670.40">
    <property type="match status" value="1"/>
</dbReference>
<reference evidence="6 7" key="1">
    <citation type="journal article" date="2012" name="PLoS Pathog.">
        <title>Diverse lifestyles and strategies of plant pathogenesis encoded in the genomes of eighteen Dothideomycetes fungi.</title>
        <authorList>
            <person name="Ohm R.A."/>
            <person name="Feau N."/>
            <person name="Henrissat B."/>
            <person name="Schoch C.L."/>
            <person name="Horwitz B.A."/>
            <person name="Barry K.W."/>
            <person name="Condon B.J."/>
            <person name="Copeland A.C."/>
            <person name="Dhillon B."/>
            <person name="Glaser F."/>
            <person name="Hesse C.N."/>
            <person name="Kosti I."/>
            <person name="LaButti K."/>
            <person name="Lindquist E.A."/>
            <person name="Lucas S."/>
            <person name="Salamov A.A."/>
            <person name="Bradshaw R.E."/>
            <person name="Ciuffetti L."/>
            <person name="Hamelin R.C."/>
            <person name="Kema G.H.J."/>
            <person name="Lawrence C."/>
            <person name="Scott J.A."/>
            <person name="Spatafora J.W."/>
            <person name="Turgeon B.G."/>
            <person name="de Wit P.J.G.M."/>
            <person name="Zhong S."/>
            <person name="Goodwin S.B."/>
            <person name="Grigoriev I.V."/>
        </authorList>
    </citation>
    <scope>NUCLEOTIDE SEQUENCE [LARGE SCALE GENOMIC DNA]</scope>
    <source>
        <strain evidence="6 7">UAMH 10762</strain>
    </source>
</reference>
<dbReference type="GO" id="GO:0032993">
    <property type="term" value="C:protein-DNA complex"/>
    <property type="evidence" value="ECO:0007669"/>
    <property type="project" value="TreeGrafter"/>
</dbReference>
<dbReference type="GO" id="GO:0005634">
    <property type="term" value="C:nucleus"/>
    <property type="evidence" value="ECO:0007669"/>
    <property type="project" value="TreeGrafter"/>
</dbReference>
<evidence type="ECO:0000256" key="4">
    <source>
        <dbReference type="SAM" id="MobiDB-lite"/>
    </source>
</evidence>
<dbReference type="OrthoDB" id="415889at2759"/>
<evidence type="ECO:0000259" key="5">
    <source>
        <dbReference type="SMART" id="SM00478"/>
    </source>
</evidence>
<dbReference type="InterPro" id="IPR011257">
    <property type="entry name" value="DNA_glycosylase"/>
</dbReference>
<gene>
    <name evidence="6" type="ORF">BAUCODRAFT_121565</name>
</gene>
<dbReference type="SUPFAM" id="SSF48150">
    <property type="entry name" value="DNA-glycosylase"/>
    <property type="match status" value="1"/>
</dbReference>
<feature type="region of interest" description="Disordered" evidence="4">
    <location>
        <begin position="1"/>
        <end position="43"/>
    </location>
</feature>
<evidence type="ECO:0000256" key="1">
    <source>
        <dbReference type="ARBA" id="ARBA00010817"/>
    </source>
</evidence>
<dbReference type="HOGENOM" id="CLU_000445_72_0_1"/>
<feature type="compositionally biased region" description="Polar residues" evidence="4">
    <location>
        <begin position="1"/>
        <end position="13"/>
    </location>
</feature>
<dbReference type="RefSeq" id="XP_007675622.1">
    <property type="nucleotide sequence ID" value="XM_007677432.1"/>
</dbReference>
<accession>M2MK37</accession>
<dbReference type="GO" id="GO:0043916">
    <property type="term" value="F:DNA-7-methylguanine glycosylase activity"/>
    <property type="evidence" value="ECO:0007669"/>
    <property type="project" value="TreeGrafter"/>
</dbReference>
<dbReference type="GO" id="GO:0008725">
    <property type="term" value="F:DNA-3-methyladenine glycosylase activity"/>
    <property type="evidence" value="ECO:0007669"/>
    <property type="project" value="TreeGrafter"/>
</dbReference>
<dbReference type="STRING" id="717646.M2MK37"/>
<evidence type="ECO:0000256" key="2">
    <source>
        <dbReference type="ARBA" id="ARBA00022763"/>
    </source>
</evidence>
<keyword evidence="2" id="KW-0227">DNA damage</keyword>
<evidence type="ECO:0000313" key="6">
    <source>
        <dbReference type="EMBL" id="EMC97051.1"/>
    </source>
</evidence>
<dbReference type="AlphaFoldDB" id="M2MK37"/>
<organism evidence="6 7">
    <name type="scientific">Baudoinia panamericana (strain UAMH 10762)</name>
    <name type="common">Angels' share fungus</name>
    <name type="synonym">Baudoinia compniacensis (strain UAMH 10762)</name>
    <dbReference type="NCBI Taxonomy" id="717646"/>
    <lineage>
        <taxon>Eukaryota</taxon>
        <taxon>Fungi</taxon>
        <taxon>Dikarya</taxon>
        <taxon>Ascomycota</taxon>
        <taxon>Pezizomycotina</taxon>
        <taxon>Dothideomycetes</taxon>
        <taxon>Dothideomycetidae</taxon>
        <taxon>Mycosphaerellales</taxon>
        <taxon>Teratosphaeriaceae</taxon>
        <taxon>Baudoinia</taxon>
    </lineage>
</organism>
<dbReference type="Pfam" id="PF00730">
    <property type="entry name" value="HhH-GPD"/>
    <property type="match status" value="1"/>
</dbReference>
<evidence type="ECO:0000256" key="3">
    <source>
        <dbReference type="ARBA" id="ARBA00023204"/>
    </source>
</evidence>
<dbReference type="GO" id="GO:0006285">
    <property type="term" value="P:base-excision repair, AP site formation"/>
    <property type="evidence" value="ECO:0007669"/>
    <property type="project" value="TreeGrafter"/>
</dbReference>
<dbReference type="eggNOG" id="KOG1918">
    <property type="taxonomic scope" value="Eukaryota"/>
</dbReference>
<evidence type="ECO:0000313" key="7">
    <source>
        <dbReference type="Proteomes" id="UP000011761"/>
    </source>
</evidence>
<name>M2MK37_BAUPA</name>
<keyword evidence="3" id="KW-0234">DNA repair</keyword>
<proteinExistence type="inferred from homology"/>
<comment type="similarity">
    <text evidence="1">Belongs to the alkylbase DNA glycosidase AlkA family.</text>
</comment>
<dbReference type="SMART" id="SM00478">
    <property type="entry name" value="ENDO3c"/>
    <property type="match status" value="1"/>
</dbReference>